<dbReference type="RefSeq" id="WP_109229300.1">
    <property type="nucleotide sequence ID" value="NZ_PYHR01000002.1"/>
</dbReference>
<comment type="caution">
    <text evidence="2">The sequence shown here is derived from an EMBL/GenBank/DDBJ whole genome shotgun (WGS) entry which is preliminary data.</text>
</comment>
<dbReference type="EMBL" id="PYHR01000002">
    <property type="protein sequence ID" value="PWD50918.1"/>
    <property type="molecule type" value="Genomic_DNA"/>
</dbReference>
<dbReference type="OrthoDB" id="5493262at2"/>
<evidence type="ECO:0000256" key="1">
    <source>
        <dbReference type="SAM" id="MobiDB-lite"/>
    </source>
</evidence>
<dbReference type="PANTHER" id="PTHR41913">
    <property type="entry name" value="DUF1684 DOMAIN-CONTAINING PROTEIN"/>
    <property type="match status" value="1"/>
</dbReference>
<name>A0A2U1ZVB6_9MICO</name>
<feature type="region of interest" description="Disordered" evidence="1">
    <location>
        <begin position="274"/>
        <end position="303"/>
    </location>
</feature>
<organism evidence="2 3">
    <name type="scientific">Serinibacter arcticus</name>
    <dbReference type="NCBI Taxonomy" id="1655435"/>
    <lineage>
        <taxon>Bacteria</taxon>
        <taxon>Bacillati</taxon>
        <taxon>Actinomycetota</taxon>
        <taxon>Actinomycetes</taxon>
        <taxon>Micrococcales</taxon>
        <taxon>Beutenbergiaceae</taxon>
        <taxon>Serinibacter</taxon>
    </lineage>
</organism>
<proteinExistence type="predicted"/>
<protein>
    <submittedName>
        <fullName evidence="2">Transposase</fullName>
    </submittedName>
</protein>
<sequence length="303" mass="31567">MSTDVVTAGELEQDWRAFRTGREEGLRRPHDWLSVVGLEWVTAAAPSVAGGLPGRWWVRDGVLHVAADVTDGLDLLGEPGEDGGTPPSSPLDGEITLEVAEAGARAFAVVGEVRIEVLRRGGYYALRLRDPQAPARTGFAGVPAWEFDADWRLPVVLEPYDEPRTVVVDSAAPGLTQRASAVGEVVIVHGGVEHRLVATGRHGAWSLAFRDTTSGVTSSAWRTVGVEGDPTSGRGVVDLNRAVSYPYAFSDFGTCPAPVAGNVLPFAVTAGEKAPAGRTGVPPVSGGPAALPGPQLQGGAVAD</sequence>
<dbReference type="InterPro" id="IPR012467">
    <property type="entry name" value="DUF1684"/>
</dbReference>
<accession>A0A2U1ZVB6</accession>
<keyword evidence="3" id="KW-1185">Reference proteome</keyword>
<dbReference type="PANTHER" id="PTHR41913:SF1">
    <property type="entry name" value="DUF1684 DOMAIN-CONTAINING PROTEIN"/>
    <property type="match status" value="1"/>
</dbReference>
<dbReference type="Proteomes" id="UP000245166">
    <property type="component" value="Unassembled WGS sequence"/>
</dbReference>
<reference evidence="2 3" key="1">
    <citation type="submission" date="2018-03" db="EMBL/GenBank/DDBJ databases">
        <title>Genome assembly of novel Miniimonas species PCH200.</title>
        <authorList>
            <person name="Thakur V."/>
            <person name="Kumar V."/>
            <person name="Singh D."/>
        </authorList>
    </citation>
    <scope>NUCLEOTIDE SEQUENCE [LARGE SCALE GENOMIC DNA]</scope>
    <source>
        <strain evidence="2 3">PCH200</strain>
    </source>
</reference>
<evidence type="ECO:0000313" key="3">
    <source>
        <dbReference type="Proteomes" id="UP000245166"/>
    </source>
</evidence>
<evidence type="ECO:0000313" key="2">
    <source>
        <dbReference type="EMBL" id="PWD50918.1"/>
    </source>
</evidence>
<gene>
    <name evidence="2" type="ORF">C8046_09890</name>
</gene>
<dbReference type="Pfam" id="PF07920">
    <property type="entry name" value="DUF1684"/>
    <property type="match status" value="1"/>
</dbReference>
<dbReference type="AlphaFoldDB" id="A0A2U1ZVB6"/>